<gene>
    <name evidence="2" type="ORF">HDU87_002446</name>
</gene>
<evidence type="ECO:0000313" key="2">
    <source>
        <dbReference type="EMBL" id="KAJ3179878.1"/>
    </source>
</evidence>
<feature type="compositionally biased region" description="Low complexity" evidence="1">
    <location>
        <begin position="65"/>
        <end position="76"/>
    </location>
</feature>
<sequence length="632" mass="66592">MADQSPQPSAPALSVDPRFRRAPGQTPVIPERSGSLLPGAQAAAASMTAHLLPAFTSTARPDHTSSPISPSAFSSSAAAGYGSDASEIQRMVRKALELASVAVSLDTDSDYPRSLQAYNDTILLFETICERDDDICMRNNHLGPYRKCPPVPPLGPDTVPKASIGLAPGEKKRIMALRGSYMRRSEILSGVLNAHYAYKPIPADLAAMVAGTPRHLLSQAPPYPLANSSTSSRRSITPRRYSLAPRSYEQTYDELVHNALSTEPAKHPPDMTQQSDAGRTFKMFAALLESMTTTAVAGGADLTHALRIPAQLWVAPTHKLQAVDAKIAVCDAVVAILRPFQTEQQLMVALQRSGAGGSQALFVAELTAAAATLESLRAAMVKKHKFFASGDNTPVSSSPVVSTASLPYQSSSSSSLLSAATAASTRDVSHGIHGHSGQRVKNWGSKLSKGMEKLTSRPSLQHLDQFHMSQSSSSIATTASQNQAGNNSAGMISDSRSNSGGGSGGGGGLAPMGTSLDSLSSPITNSAPPNTPLDAPTAYRDALARCLASASPLGKAREDLLDTVAREQRVLGNSETDAELAARATDQQRAVLDALDAVARGLKALIIVGFLRRDVGVLAARFWKKMRRAAVS</sequence>
<accession>A0AAD5TLA7</accession>
<feature type="compositionally biased region" description="Low complexity" evidence="1">
    <location>
        <begin position="469"/>
        <end position="481"/>
    </location>
</feature>
<protein>
    <recommendedName>
        <fullName evidence="4">MIT domain-containing protein</fullName>
    </recommendedName>
</protein>
<feature type="compositionally biased region" description="Polar residues" evidence="1">
    <location>
        <begin position="482"/>
        <end position="498"/>
    </location>
</feature>
<proteinExistence type="predicted"/>
<evidence type="ECO:0000313" key="3">
    <source>
        <dbReference type="Proteomes" id="UP001212152"/>
    </source>
</evidence>
<feature type="region of interest" description="Disordered" evidence="1">
    <location>
        <begin position="220"/>
        <end position="239"/>
    </location>
</feature>
<comment type="caution">
    <text evidence="2">The sequence shown here is derived from an EMBL/GenBank/DDBJ whole genome shotgun (WGS) entry which is preliminary data.</text>
</comment>
<evidence type="ECO:0000256" key="1">
    <source>
        <dbReference type="SAM" id="MobiDB-lite"/>
    </source>
</evidence>
<feature type="compositionally biased region" description="Low complexity" evidence="1">
    <location>
        <begin position="228"/>
        <end position="239"/>
    </location>
</feature>
<feature type="compositionally biased region" description="Polar residues" evidence="1">
    <location>
        <begin position="515"/>
        <end position="528"/>
    </location>
</feature>
<dbReference type="EMBL" id="JADGJQ010000019">
    <property type="protein sequence ID" value="KAJ3179878.1"/>
    <property type="molecule type" value="Genomic_DNA"/>
</dbReference>
<feature type="region of interest" description="Disordered" evidence="1">
    <location>
        <begin position="1"/>
        <end position="34"/>
    </location>
</feature>
<feature type="region of interest" description="Disordered" evidence="1">
    <location>
        <begin position="467"/>
        <end position="536"/>
    </location>
</feature>
<evidence type="ECO:0008006" key="4">
    <source>
        <dbReference type="Google" id="ProtNLM"/>
    </source>
</evidence>
<dbReference type="Proteomes" id="UP001212152">
    <property type="component" value="Unassembled WGS sequence"/>
</dbReference>
<feature type="compositionally biased region" description="Gly residues" evidence="1">
    <location>
        <begin position="499"/>
        <end position="510"/>
    </location>
</feature>
<reference evidence="2" key="1">
    <citation type="submission" date="2020-05" db="EMBL/GenBank/DDBJ databases">
        <title>Phylogenomic resolution of chytrid fungi.</title>
        <authorList>
            <person name="Stajich J.E."/>
            <person name="Amses K."/>
            <person name="Simmons R."/>
            <person name="Seto K."/>
            <person name="Myers J."/>
            <person name="Bonds A."/>
            <person name="Quandt C.A."/>
            <person name="Barry K."/>
            <person name="Liu P."/>
            <person name="Grigoriev I."/>
            <person name="Longcore J.E."/>
            <person name="James T.Y."/>
        </authorList>
    </citation>
    <scope>NUCLEOTIDE SEQUENCE</scope>
    <source>
        <strain evidence="2">JEL0379</strain>
    </source>
</reference>
<organism evidence="2 3">
    <name type="scientific">Geranomyces variabilis</name>
    <dbReference type="NCBI Taxonomy" id="109894"/>
    <lineage>
        <taxon>Eukaryota</taxon>
        <taxon>Fungi</taxon>
        <taxon>Fungi incertae sedis</taxon>
        <taxon>Chytridiomycota</taxon>
        <taxon>Chytridiomycota incertae sedis</taxon>
        <taxon>Chytridiomycetes</taxon>
        <taxon>Spizellomycetales</taxon>
        <taxon>Powellomycetaceae</taxon>
        <taxon>Geranomyces</taxon>
    </lineage>
</organism>
<dbReference type="AlphaFoldDB" id="A0AAD5TLA7"/>
<name>A0AAD5TLA7_9FUNG</name>
<keyword evidence="3" id="KW-1185">Reference proteome</keyword>
<feature type="region of interest" description="Disordered" evidence="1">
    <location>
        <begin position="57"/>
        <end position="76"/>
    </location>
</feature>